<reference evidence="1 2" key="1">
    <citation type="submission" date="2015-09" db="EMBL/GenBank/DDBJ databases">
        <authorList>
            <consortium name="Pathogen Informatics"/>
        </authorList>
    </citation>
    <scope>NUCLEOTIDE SEQUENCE [LARGE SCALE GENOMIC DNA]</scope>
    <source>
        <strain evidence="1 2">2789STDY5834962</strain>
    </source>
</reference>
<organism evidence="1 2">
    <name type="scientific">Coprococcus comes</name>
    <dbReference type="NCBI Taxonomy" id="410072"/>
    <lineage>
        <taxon>Bacteria</taxon>
        <taxon>Bacillati</taxon>
        <taxon>Bacillota</taxon>
        <taxon>Clostridia</taxon>
        <taxon>Lachnospirales</taxon>
        <taxon>Lachnospiraceae</taxon>
        <taxon>Coprococcus</taxon>
    </lineage>
</organism>
<dbReference type="AlphaFoldDB" id="A0A173T0A4"/>
<accession>A0A173T0A4</accession>
<proteinExistence type="predicted"/>
<name>A0A173T0A4_9FIRM</name>
<dbReference type="Proteomes" id="UP000095727">
    <property type="component" value="Unassembled WGS sequence"/>
</dbReference>
<evidence type="ECO:0000313" key="2">
    <source>
        <dbReference type="Proteomes" id="UP000095727"/>
    </source>
</evidence>
<evidence type="ECO:0000313" key="1">
    <source>
        <dbReference type="EMBL" id="CUM95419.1"/>
    </source>
</evidence>
<gene>
    <name evidence="1" type="ORF">ERS852574_01787</name>
</gene>
<protein>
    <submittedName>
        <fullName evidence="1">Uncharacterized protein</fullName>
    </submittedName>
</protein>
<dbReference type="EMBL" id="CYXR01000011">
    <property type="protein sequence ID" value="CUM95419.1"/>
    <property type="molecule type" value="Genomic_DNA"/>
</dbReference>
<dbReference type="RefSeq" id="WP_156333084.1">
    <property type="nucleotide sequence ID" value="NZ_CYXR01000011.1"/>
</dbReference>
<sequence>MLLGIITCFGPALVISVVYGCMPPVSASMLAKADIEKEIIKYTEGIQGAIFASGRRK</sequence>